<proteinExistence type="predicted"/>
<dbReference type="EMBL" id="BK015260">
    <property type="protein sequence ID" value="DAD98359.1"/>
    <property type="molecule type" value="Genomic_DNA"/>
</dbReference>
<sequence>MNREYIDNISNQYYYTIYSLKKQIFLGGKFYDT</sequence>
<evidence type="ECO:0000313" key="1">
    <source>
        <dbReference type="EMBL" id="DAD98359.1"/>
    </source>
</evidence>
<accession>A0A8S5NV97</accession>
<reference evidence="1" key="1">
    <citation type="journal article" date="2021" name="Proc. Natl. Acad. Sci. U.S.A.">
        <title>A Catalog of Tens of Thousands of Viruses from Human Metagenomes Reveals Hidden Associations with Chronic Diseases.</title>
        <authorList>
            <person name="Tisza M.J."/>
            <person name="Buck C.B."/>
        </authorList>
    </citation>
    <scope>NUCLEOTIDE SEQUENCE</scope>
    <source>
        <strain evidence="1">CtgEf12</strain>
    </source>
</reference>
<name>A0A8S5NV97_9CAUD</name>
<organism evidence="1">
    <name type="scientific">Siphoviridae sp. ctgEf12</name>
    <dbReference type="NCBI Taxonomy" id="2825605"/>
    <lineage>
        <taxon>Viruses</taxon>
        <taxon>Duplodnaviria</taxon>
        <taxon>Heunggongvirae</taxon>
        <taxon>Uroviricota</taxon>
        <taxon>Caudoviricetes</taxon>
    </lineage>
</organism>
<protein>
    <submittedName>
        <fullName evidence="1">Uncharacterized protein</fullName>
    </submittedName>
</protein>